<name>A0A926NQ27_9SPHI</name>
<dbReference type="Proteomes" id="UP000619078">
    <property type="component" value="Unassembled WGS sequence"/>
</dbReference>
<sequence>MSQTPVKILSIQPVSLYRNGGASRLLRRLYSGYESRIQSIGVSDNTGELLQGNMPETIIKARPLQRTWMRWKARNLVIWLREKVICKYTMHRIRKAASKADCQVIHTISHGPYTMAAYHPSILKGKQLWVSFHDHFIPAGTSFNNTQLLWANANRRLVISQQMGDEYNRLFGTQHYELITDGVLANELSAPRAMDNVKLVTIYFSGLLHNEYYPLFEILANALDVLANKGIVCELLLRGTQKLGFLKKRKFTTHYLTGFVSDEMIKQEMDAASILYLPIKFNDPEFYLYSLSTKMVGYLGAPGCILYHGPADSAAGTMLRDANAAVSCTSLNTGDLVGKITELIADRGAVSANAKLLARNRFDMITIKKQFWQE</sequence>
<keyword evidence="2" id="KW-1185">Reference proteome</keyword>
<dbReference type="EMBL" id="JACWMX010000003">
    <property type="protein sequence ID" value="MBD1393303.1"/>
    <property type="molecule type" value="Genomic_DNA"/>
</dbReference>
<dbReference type="SUPFAM" id="SSF53756">
    <property type="entry name" value="UDP-Glycosyltransferase/glycogen phosphorylase"/>
    <property type="match status" value="1"/>
</dbReference>
<reference evidence="1" key="1">
    <citation type="submission" date="2020-09" db="EMBL/GenBank/DDBJ databases">
        <title>Novel species of Mucilaginibacter isolated from a glacier on the Tibetan Plateau.</title>
        <authorList>
            <person name="Liu Q."/>
            <person name="Xin Y.-H."/>
        </authorList>
    </citation>
    <scope>NUCLEOTIDE SEQUENCE</scope>
    <source>
        <strain evidence="1">ZB1P21</strain>
    </source>
</reference>
<proteinExistence type="predicted"/>
<evidence type="ECO:0000313" key="1">
    <source>
        <dbReference type="EMBL" id="MBD1393303.1"/>
    </source>
</evidence>
<protein>
    <submittedName>
        <fullName evidence="1">Glycosyltransferase</fullName>
    </submittedName>
</protein>
<dbReference type="AlphaFoldDB" id="A0A926NQ27"/>
<comment type="caution">
    <text evidence="1">The sequence shown here is derived from an EMBL/GenBank/DDBJ whole genome shotgun (WGS) entry which is preliminary data.</text>
</comment>
<dbReference type="RefSeq" id="WP_191163034.1">
    <property type="nucleotide sequence ID" value="NZ_JACWMX010000003.1"/>
</dbReference>
<organism evidence="1 2">
    <name type="scientific">Mucilaginibacter glaciei</name>
    <dbReference type="NCBI Taxonomy" id="2772109"/>
    <lineage>
        <taxon>Bacteria</taxon>
        <taxon>Pseudomonadati</taxon>
        <taxon>Bacteroidota</taxon>
        <taxon>Sphingobacteriia</taxon>
        <taxon>Sphingobacteriales</taxon>
        <taxon>Sphingobacteriaceae</taxon>
        <taxon>Mucilaginibacter</taxon>
    </lineage>
</organism>
<gene>
    <name evidence="1" type="ORF">IDJ76_09355</name>
</gene>
<accession>A0A926NQ27</accession>
<evidence type="ECO:0000313" key="2">
    <source>
        <dbReference type="Proteomes" id="UP000619078"/>
    </source>
</evidence>